<dbReference type="PANTHER" id="PTHR30146">
    <property type="entry name" value="LACI-RELATED TRANSCRIPTIONAL REPRESSOR"/>
    <property type="match status" value="1"/>
</dbReference>
<dbReference type="CDD" id="cd01545">
    <property type="entry name" value="PBP1_SalR"/>
    <property type="match status" value="1"/>
</dbReference>
<dbReference type="InterPro" id="IPR046335">
    <property type="entry name" value="LacI/GalR-like_sensor"/>
</dbReference>
<evidence type="ECO:0000259" key="5">
    <source>
        <dbReference type="PROSITE" id="PS50932"/>
    </source>
</evidence>
<sequence length="363" mass="40052">MAKRGSRPAGGRGGGAPEQEPPPRDRSKVTINDIARLANVSKKTVSRVINESPLVRSETRERVLTIIKQHGYTPDPQARALALRRSFLIGMIYDNPSPQYVVNMQRGILDELEDTSFQLVLRPCDRADPRFHEKIEAFVVQQKPFGVILPPSVSEDEKLAEMLRALNCDYVRIASVVLDEPARMVRTHDFEGAAAAARHIAALGHSRIAHIHGPKTFRSAHERLAGFRQGLAESAIELDKALTVEGGYTFESGVECAARLFRRKQRPTAIFAGNDEMAVGVYKAARDFGLKAPEDVSIVGFDDTPMASRVWPPMTTVRLPIRDMGRAAARLLLRQAAGVEPEELIAFKPELIIRESAAPPKNG</sequence>
<dbReference type="SMART" id="SM00354">
    <property type="entry name" value="HTH_LACI"/>
    <property type="match status" value="1"/>
</dbReference>
<dbReference type="RefSeq" id="WP_089412312.1">
    <property type="nucleotide sequence ID" value="NZ_FZQA01000003.1"/>
</dbReference>
<dbReference type="PRINTS" id="PR00036">
    <property type="entry name" value="HTHLACI"/>
</dbReference>
<organism evidence="6 7">
    <name type="scientific">Amphiplicatus metriothermophilus</name>
    <dbReference type="NCBI Taxonomy" id="1519374"/>
    <lineage>
        <taxon>Bacteria</taxon>
        <taxon>Pseudomonadati</taxon>
        <taxon>Pseudomonadota</taxon>
        <taxon>Alphaproteobacteria</taxon>
        <taxon>Parvularculales</taxon>
        <taxon>Parvularculaceae</taxon>
        <taxon>Amphiplicatus</taxon>
    </lineage>
</organism>
<protein>
    <submittedName>
        <fullName evidence="6">Transcriptional regulator, LacI family</fullName>
    </submittedName>
</protein>
<dbReference type="CDD" id="cd01392">
    <property type="entry name" value="HTH_LacI"/>
    <property type="match status" value="1"/>
</dbReference>
<dbReference type="Pfam" id="PF13377">
    <property type="entry name" value="Peripla_BP_3"/>
    <property type="match status" value="1"/>
</dbReference>
<proteinExistence type="predicted"/>
<feature type="region of interest" description="Disordered" evidence="4">
    <location>
        <begin position="1"/>
        <end position="28"/>
    </location>
</feature>
<dbReference type="PROSITE" id="PS00356">
    <property type="entry name" value="HTH_LACI_1"/>
    <property type="match status" value="1"/>
</dbReference>
<feature type="domain" description="HTH lacI-type" evidence="5">
    <location>
        <begin position="29"/>
        <end position="83"/>
    </location>
</feature>
<dbReference type="Gene3D" id="1.10.260.40">
    <property type="entry name" value="lambda repressor-like DNA-binding domains"/>
    <property type="match status" value="1"/>
</dbReference>
<dbReference type="PROSITE" id="PS50932">
    <property type="entry name" value="HTH_LACI_2"/>
    <property type="match status" value="1"/>
</dbReference>
<evidence type="ECO:0000256" key="1">
    <source>
        <dbReference type="ARBA" id="ARBA00023015"/>
    </source>
</evidence>
<dbReference type="GO" id="GO:0000976">
    <property type="term" value="F:transcription cis-regulatory region binding"/>
    <property type="evidence" value="ECO:0007669"/>
    <property type="project" value="TreeGrafter"/>
</dbReference>
<keyword evidence="3" id="KW-0804">Transcription</keyword>
<dbReference type="Proteomes" id="UP000198346">
    <property type="component" value="Unassembled WGS sequence"/>
</dbReference>
<dbReference type="PANTHER" id="PTHR30146:SF153">
    <property type="entry name" value="LACTOSE OPERON REPRESSOR"/>
    <property type="match status" value="1"/>
</dbReference>
<dbReference type="AlphaFoldDB" id="A0A239PTB1"/>
<keyword evidence="7" id="KW-1185">Reference proteome</keyword>
<dbReference type="OrthoDB" id="128688at2"/>
<gene>
    <name evidence="6" type="ORF">SAMN06297382_1854</name>
</gene>
<keyword evidence="2" id="KW-0238">DNA-binding</keyword>
<dbReference type="EMBL" id="FZQA01000003">
    <property type="protein sequence ID" value="SNT73515.1"/>
    <property type="molecule type" value="Genomic_DNA"/>
</dbReference>
<evidence type="ECO:0000313" key="6">
    <source>
        <dbReference type="EMBL" id="SNT73515.1"/>
    </source>
</evidence>
<dbReference type="InterPro" id="IPR000843">
    <property type="entry name" value="HTH_LacI"/>
</dbReference>
<dbReference type="Gene3D" id="3.40.50.2300">
    <property type="match status" value="2"/>
</dbReference>
<dbReference type="GO" id="GO:0003700">
    <property type="term" value="F:DNA-binding transcription factor activity"/>
    <property type="evidence" value="ECO:0007669"/>
    <property type="project" value="TreeGrafter"/>
</dbReference>
<dbReference type="InterPro" id="IPR010982">
    <property type="entry name" value="Lambda_DNA-bd_dom_sf"/>
</dbReference>
<evidence type="ECO:0000256" key="2">
    <source>
        <dbReference type="ARBA" id="ARBA00023125"/>
    </source>
</evidence>
<dbReference type="InterPro" id="IPR028082">
    <property type="entry name" value="Peripla_BP_I"/>
</dbReference>
<evidence type="ECO:0000256" key="4">
    <source>
        <dbReference type="SAM" id="MobiDB-lite"/>
    </source>
</evidence>
<dbReference type="SUPFAM" id="SSF47413">
    <property type="entry name" value="lambda repressor-like DNA-binding domains"/>
    <property type="match status" value="1"/>
</dbReference>
<reference evidence="6 7" key="1">
    <citation type="submission" date="2017-07" db="EMBL/GenBank/DDBJ databases">
        <authorList>
            <person name="Sun Z.S."/>
            <person name="Albrecht U."/>
            <person name="Echele G."/>
            <person name="Lee C.C."/>
        </authorList>
    </citation>
    <scope>NUCLEOTIDE SEQUENCE [LARGE SCALE GENOMIC DNA]</scope>
    <source>
        <strain evidence="6 7">CGMCC 1.12710</strain>
    </source>
</reference>
<keyword evidence="1" id="KW-0805">Transcription regulation</keyword>
<accession>A0A239PTB1</accession>
<evidence type="ECO:0000256" key="3">
    <source>
        <dbReference type="ARBA" id="ARBA00023163"/>
    </source>
</evidence>
<dbReference type="SUPFAM" id="SSF53822">
    <property type="entry name" value="Periplasmic binding protein-like I"/>
    <property type="match status" value="1"/>
</dbReference>
<evidence type="ECO:0000313" key="7">
    <source>
        <dbReference type="Proteomes" id="UP000198346"/>
    </source>
</evidence>
<dbReference type="Pfam" id="PF00356">
    <property type="entry name" value="LacI"/>
    <property type="match status" value="1"/>
</dbReference>
<name>A0A239PTB1_9PROT</name>